<dbReference type="EMBL" id="CP017480">
    <property type="protein sequence ID" value="APG04835.1"/>
    <property type="molecule type" value="Genomic_DNA"/>
</dbReference>
<dbReference type="KEGG" id="lrz:BJI69_13660"/>
<keyword evidence="2" id="KW-1185">Reference proteome</keyword>
<sequence>MPRSRKQDGDQDDQTLKFAELDIIGVSGLAAMRKAGPSRTICQALPRLALCGLQRVPIAPQAVVSPKNEERTMFNGELWNITKKPPIMDLTTQSYRARLLSIAEMSLDARALVEAASACEWDETRFLSYRIMEQALSLRWRTVAQAALGLSLALGPEGNRPGEGYGAAMIGLADAISALI</sequence>
<evidence type="ECO:0000313" key="1">
    <source>
        <dbReference type="EMBL" id="APG04835.1"/>
    </source>
</evidence>
<dbReference type="Proteomes" id="UP000182987">
    <property type="component" value="Chromosome"/>
</dbReference>
<name>A0A0G9HD28_9GAMM</name>
<reference evidence="2" key="1">
    <citation type="submission" date="2016-09" db="EMBL/GenBank/DDBJ databases">
        <authorList>
            <person name="Lysoe E."/>
        </authorList>
    </citation>
    <scope>NUCLEOTIDE SEQUENCE [LARGE SCALE GENOMIC DNA]</scope>
    <source>
        <strain evidence="2">LJ96T</strain>
    </source>
</reference>
<accession>A0A0G9HD28</accession>
<evidence type="ECO:0000313" key="2">
    <source>
        <dbReference type="Proteomes" id="UP000182987"/>
    </source>
</evidence>
<dbReference type="AlphaFoldDB" id="A0A0G9HD28"/>
<gene>
    <name evidence="1" type="ORF">BJI69_13660</name>
</gene>
<protein>
    <submittedName>
        <fullName evidence="1">Uncharacterized protein</fullName>
    </submittedName>
</protein>
<proteinExistence type="predicted"/>
<dbReference type="PATRIC" id="fig|1440763.5.peg.1408"/>
<organism evidence="1 2">
    <name type="scientific">Luteibacter rhizovicinus DSM 16549</name>
    <dbReference type="NCBI Taxonomy" id="1440763"/>
    <lineage>
        <taxon>Bacteria</taxon>
        <taxon>Pseudomonadati</taxon>
        <taxon>Pseudomonadota</taxon>
        <taxon>Gammaproteobacteria</taxon>
        <taxon>Lysobacterales</taxon>
        <taxon>Rhodanobacteraceae</taxon>
        <taxon>Luteibacter</taxon>
    </lineage>
</organism>